<dbReference type="Pfam" id="PF04434">
    <property type="entry name" value="SWIM"/>
    <property type="match status" value="2"/>
</dbReference>
<proteinExistence type="predicted"/>
<gene>
    <name evidence="4" type="ORF">I6G66_02430</name>
</gene>
<sequence>MMQEWLRTLDDDAIADWASKGLLKRGAKALAAVDAGQWELAASQARAGIEGHVQTLAGAGFATLQCSCPAFGPCHHLCALLLGLRARLAHETPADGMAQAPAAPWLDGDAGAVAQAFGMGAQRKALRWMAQGFEAVLEEAPATLIGELSNPDEVTVRLPRAGGLAAASCSCKAAACAHRALVALQARRLAGAPVPQLPAHALEAGALQRLAQARQWLTGWVLQGRAGMSPAFLDQGEALATELRQADLPRPASVLNLLVRALRDERAGRAGAAERVAPLLAALWMLLRGLAQQPMPRPLSELAGVHRRSYRRVQGLCLHAVAAELWHARGGQRGFSVHLQDAASGRYLTWSASRAEGFDPEWEPARALDSETLGGLTARQLLQGPHVLLDGWASDDGRLSARDATRLAPAQATGPLPIQATGPLPGADDPQALLQRHLQDLHADPWRQQPPLWARLQVAGSGLAQRDELLQRWTIALQSPVPGPSLSLVGDLHGMQGRAGEALHRELARGRVLREVFGRVEIAAGQLQIAVASVRWQDSAHWHHPSTAWPAPLAEVGVEKTP</sequence>
<accession>A0A7T2S4X4</accession>
<dbReference type="PROSITE" id="PS50966">
    <property type="entry name" value="ZF_SWIM"/>
    <property type="match status" value="2"/>
</dbReference>
<protein>
    <recommendedName>
        <fullName evidence="3">SWIM-type domain-containing protein</fullName>
    </recommendedName>
</protein>
<keyword evidence="1" id="KW-0479">Metal-binding</keyword>
<evidence type="ECO:0000256" key="1">
    <source>
        <dbReference type="PROSITE-ProRule" id="PRU00325"/>
    </source>
</evidence>
<feature type="domain" description="SWIM-type" evidence="3">
    <location>
        <begin position="154"/>
        <end position="187"/>
    </location>
</feature>
<dbReference type="AlphaFoldDB" id="A0A7T2S4X4"/>
<evidence type="ECO:0000259" key="3">
    <source>
        <dbReference type="PROSITE" id="PS50966"/>
    </source>
</evidence>
<dbReference type="EMBL" id="CP065668">
    <property type="protein sequence ID" value="QPS08934.1"/>
    <property type="molecule type" value="Genomic_DNA"/>
</dbReference>
<evidence type="ECO:0000313" key="4">
    <source>
        <dbReference type="EMBL" id="QPS08934.1"/>
    </source>
</evidence>
<dbReference type="RefSeq" id="WP_197956059.1">
    <property type="nucleotide sequence ID" value="NZ_CP065668.1"/>
</dbReference>
<organism evidence="4 5">
    <name type="scientific">Delftia acidovorans</name>
    <name type="common">Pseudomonas acidovorans</name>
    <name type="synonym">Comamonas acidovorans</name>
    <dbReference type="NCBI Taxonomy" id="80866"/>
    <lineage>
        <taxon>Bacteria</taxon>
        <taxon>Pseudomonadati</taxon>
        <taxon>Pseudomonadota</taxon>
        <taxon>Betaproteobacteria</taxon>
        <taxon>Burkholderiales</taxon>
        <taxon>Comamonadaceae</taxon>
        <taxon>Delftia</taxon>
    </lineage>
</organism>
<feature type="domain" description="SWIM-type" evidence="3">
    <location>
        <begin position="51"/>
        <end position="85"/>
    </location>
</feature>
<dbReference type="InterPro" id="IPR007527">
    <property type="entry name" value="Znf_SWIM"/>
</dbReference>
<dbReference type="Proteomes" id="UP000594778">
    <property type="component" value="Chromosome"/>
</dbReference>
<name>A0A7T2S4X4_DELAC</name>
<dbReference type="GO" id="GO:0008270">
    <property type="term" value="F:zinc ion binding"/>
    <property type="evidence" value="ECO:0007669"/>
    <property type="project" value="UniProtKB-KW"/>
</dbReference>
<keyword evidence="1" id="KW-0862">Zinc</keyword>
<keyword evidence="1" id="KW-0863">Zinc-finger</keyword>
<reference evidence="4 5" key="1">
    <citation type="submission" date="2020-12" db="EMBL/GenBank/DDBJ databases">
        <title>FDA dAtabase for Regulatory Grade micrObial Sequences (FDA-ARGOS): Supporting development and validation of Infectious Disease Dx tests.</title>
        <authorList>
            <person name="Sproer C."/>
            <person name="Gronow S."/>
            <person name="Severitt S."/>
            <person name="Schroder I."/>
            <person name="Tallon L."/>
            <person name="Sadzewicz L."/>
            <person name="Zhao X."/>
            <person name="Boylan J."/>
            <person name="Ott S."/>
            <person name="Bowen H."/>
            <person name="Vavikolanu K."/>
            <person name="Mehta A."/>
            <person name="Aluvathingal J."/>
            <person name="Nadendla S."/>
            <person name="Lowell S."/>
            <person name="Myers T."/>
            <person name="Yan Y."/>
            <person name="Sichtig H."/>
        </authorList>
    </citation>
    <scope>NUCLEOTIDE SEQUENCE [LARGE SCALE GENOMIC DNA]</scope>
    <source>
        <strain evidence="4 5">FDAARGOS_909</strain>
    </source>
</reference>
<evidence type="ECO:0000313" key="5">
    <source>
        <dbReference type="Proteomes" id="UP000594778"/>
    </source>
</evidence>
<feature type="region of interest" description="Disordered" evidence="2">
    <location>
        <begin position="408"/>
        <end position="430"/>
    </location>
</feature>
<evidence type="ECO:0000256" key="2">
    <source>
        <dbReference type="SAM" id="MobiDB-lite"/>
    </source>
</evidence>